<comment type="caution">
    <text evidence="1">The sequence shown here is derived from an EMBL/GenBank/DDBJ whole genome shotgun (WGS) entry which is preliminary data.</text>
</comment>
<dbReference type="InterPro" id="IPR017686">
    <property type="entry name" value="Phg/plasmid-like_prot"/>
</dbReference>
<keyword evidence="2" id="KW-1185">Reference proteome</keyword>
<proteinExistence type="predicted"/>
<evidence type="ECO:0000313" key="1">
    <source>
        <dbReference type="EMBL" id="MBD2772942.1"/>
    </source>
</evidence>
<dbReference type="Proteomes" id="UP000629098">
    <property type="component" value="Unassembled WGS sequence"/>
</dbReference>
<protein>
    <submittedName>
        <fullName evidence="1">DUF932 domain-containing protein</fullName>
    </submittedName>
</protein>
<accession>A0A8J6XM40</accession>
<dbReference type="InterPro" id="IPR026325">
    <property type="entry name" value="DUF932"/>
</dbReference>
<name>A0A8J6XM40_9CYAN</name>
<organism evidence="1 2">
    <name type="scientific">Iningainema tapete BLCC-T55</name>
    <dbReference type="NCBI Taxonomy" id="2748662"/>
    <lineage>
        <taxon>Bacteria</taxon>
        <taxon>Bacillati</taxon>
        <taxon>Cyanobacteriota</taxon>
        <taxon>Cyanophyceae</taxon>
        <taxon>Nostocales</taxon>
        <taxon>Scytonemataceae</taxon>
        <taxon>Iningainema tapete</taxon>
    </lineage>
</organism>
<gene>
    <name evidence="1" type="ORF">ICL16_12875</name>
</gene>
<dbReference type="NCBIfam" id="TIGR03299">
    <property type="entry name" value="LGT_TIGR03299"/>
    <property type="match status" value="1"/>
</dbReference>
<dbReference type="RefSeq" id="WP_190828128.1">
    <property type="nucleotide sequence ID" value="NZ_CAWPPI010000048.1"/>
</dbReference>
<dbReference type="Pfam" id="PF06067">
    <property type="entry name" value="DUF932"/>
    <property type="match status" value="1"/>
</dbReference>
<evidence type="ECO:0000313" key="2">
    <source>
        <dbReference type="Proteomes" id="UP000629098"/>
    </source>
</evidence>
<sequence>MSHQFESGFFVAKAAWHGLGTVLDSPPTTAQAIVKAGLDWQVIEEPIVRLGEGTTEAAVCKKLIRDRDRQLLGTVKHDYVPLQNSEAFQWFDPLINQGKVNLEAAGSLQQGKRIWVLARIENTEAAILPNDWVRPYLLLHNSHDGSTAVWIQFTPIRVVCWNTLSGAAANRFGDLWQKKAICIPHSIDLQDQLARVQDLVDLTKREFQCSVEEYQAMANQELNSELLATYMGMVLRTPNPTLHPDWHQLFANFESGIGNKGKTLWDAYNAVTEWLDHHRGTSLQERLESTWFGANARLRNRAHQVALNLIKSSVSDAQLYSSHAIRRQAIV</sequence>
<dbReference type="EMBL" id="JACXAE010000048">
    <property type="protein sequence ID" value="MBD2772942.1"/>
    <property type="molecule type" value="Genomic_DNA"/>
</dbReference>
<reference evidence="1" key="1">
    <citation type="submission" date="2020-09" db="EMBL/GenBank/DDBJ databases">
        <title>Iningainema tapete sp. nov. (Scytonemataceae, Cyanobacteria) from greenhouses in central Florida (USA) produces two types of nodularin with biosynthetic potential for microcystin-LR and anabaenopeptins.</title>
        <authorList>
            <person name="Berthold D.E."/>
            <person name="Lefler F.W."/>
            <person name="Huang I.-S."/>
            <person name="Abdulla H."/>
            <person name="Zimba P.V."/>
            <person name="Laughinghouse H.D. IV."/>
        </authorList>
    </citation>
    <scope>NUCLEOTIDE SEQUENCE</scope>
    <source>
        <strain evidence="1">BLCCT55</strain>
    </source>
</reference>
<dbReference type="AlphaFoldDB" id="A0A8J6XM40"/>